<dbReference type="AlphaFoldDB" id="A0A6J4U9R0"/>
<evidence type="ECO:0000256" key="1">
    <source>
        <dbReference type="SAM" id="MobiDB-lite"/>
    </source>
</evidence>
<sequence length="136" mass="14755">DAPARARPLPRLRRRARGDQAPLPRLRDRDRRPLPARPLPAACPGSTRVRRGLRQEPRHHQGGRGRAGDLLPDRPRTPRRRAAGDGLPGGRRRRPPSFPPPGPSPGAGRTPQDPGGPPGEADHRRGGRPPPGRAPL</sequence>
<dbReference type="EMBL" id="CADCWL010000002">
    <property type="protein sequence ID" value="CAA9542575.1"/>
    <property type="molecule type" value="Genomic_DNA"/>
</dbReference>
<organism evidence="2">
    <name type="scientific">uncultured Thermomicrobiales bacterium</name>
    <dbReference type="NCBI Taxonomy" id="1645740"/>
    <lineage>
        <taxon>Bacteria</taxon>
        <taxon>Pseudomonadati</taxon>
        <taxon>Thermomicrobiota</taxon>
        <taxon>Thermomicrobia</taxon>
        <taxon>Thermomicrobiales</taxon>
        <taxon>environmental samples</taxon>
    </lineage>
</organism>
<evidence type="ECO:0000313" key="2">
    <source>
        <dbReference type="EMBL" id="CAA9542575.1"/>
    </source>
</evidence>
<protein>
    <submittedName>
        <fullName evidence="2">Uncharacterized protein</fullName>
    </submittedName>
</protein>
<accession>A0A6J4U9R0</accession>
<reference evidence="2" key="1">
    <citation type="submission" date="2020-02" db="EMBL/GenBank/DDBJ databases">
        <authorList>
            <person name="Meier V. D."/>
        </authorList>
    </citation>
    <scope>NUCLEOTIDE SEQUENCE</scope>
    <source>
        <strain evidence="2">AVDCRST_MAG19</strain>
    </source>
</reference>
<name>A0A6J4U9R0_9BACT</name>
<feature type="region of interest" description="Disordered" evidence="1">
    <location>
        <begin position="1"/>
        <end position="136"/>
    </location>
</feature>
<feature type="non-terminal residue" evidence="2">
    <location>
        <position position="1"/>
    </location>
</feature>
<feature type="non-terminal residue" evidence="2">
    <location>
        <position position="136"/>
    </location>
</feature>
<proteinExistence type="predicted"/>
<gene>
    <name evidence="2" type="ORF">AVDCRST_MAG19-12</name>
</gene>